<feature type="signal peptide" evidence="1">
    <location>
        <begin position="1"/>
        <end position="31"/>
    </location>
</feature>
<keyword evidence="1" id="KW-0732">Signal</keyword>
<dbReference type="Proteomes" id="UP000186309">
    <property type="component" value="Chromosome"/>
</dbReference>
<dbReference type="AlphaFoldDB" id="A0A1U7CPD6"/>
<evidence type="ECO:0000256" key="1">
    <source>
        <dbReference type="SAM" id="SignalP"/>
    </source>
</evidence>
<keyword evidence="3" id="KW-1185">Reference proteome</keyword>
<protein>
    <submittedName>
        <fullName evidence="2">Uncharacterized protein</fullName>
    </submittedName>
</protein>
<gene>
    <name evidence="2" type="ORF">BSF38_02231</name>
</gene>
<dbReference type="EMBL" id="CP019082">
    <property type="protein sequence ID" value="APW60743.1"/>
    <property type="molecule type" value="Genomic_DNA"/>
</dbReference>
<evidence type="ECO:0000313" key="3">
    <source>
        <dbReference type="Proteomes" id="UP000186309"/>
    </source>
</evidence>
<proteinExistence type="predicted"/>
<name>A0A1U7CPD6_9BACT</name>
<organism evidence="2 3">
    <name type="scientific">Paludisphaera borealis</name>
    <dbReference type="NCBI Taxonomy" id="1387353"/>
    <lineage>
        <taxon>Bacteria</taxon>
        <taxon>Pseudomonadati</taxon>
        <taxon>Planctomycetota</taxon>
        <taxon>Planctomycetia</taxon>
        <taxon>Isosphaerales</taxon>
        <taxon>Isosphaeraceae</taxon>
        <taxon>Paludisphaera</taxon>
    </lineage>
</organism>
<dbReference type="KEGG" id="pbor:BSF38_02231"/>
<feature type="chain" id="PRO_5013069680" evidence="1">
    <location>
        <begin position="32"/>
        <end position="392"/>
    </location>
</feature>
<evidence type="ECO:0000313" key="2">
    <source>
        <dbReference type="EMBL" id="APW60743.1"/>
    </source>
</evidence>
<accession>A0A1U7CPD6</accession>
<sequence>MAGSQTLRLRGGQFAAVLAAAFLTSVGGARAQNSSPPLPPTGTPTARADEIVDEIVDSVTASEVMPTPTTVPGPAHYPGHGGAPTTPRVEMGLFDTITESLFGDASAPGKWRPLSLGNFFSEGWLEPWAGGPAGQSGLTPRHGWLGSFEGVFYRLWLVNGTYQNNLNKPFGGNGYRGDYSVFLPFSRRFELFLNVPFVVANGTEDPRRGYRSDFGDMSIAGSFLLSESKAFTQLFTLGTIVPTGQTGTGGKLMTVFPRYSFWGNPGGAWVVRGGTGVNVPLNKNDQRGAPVTTPGGQLMFGESSAQTTYNADLAIGRYFTPHDVPFGDLVLYANCNVVIPLEDRGRPAYVGVGPGTRFQITGNWWFLHYWEFPLVGPQAFDYSMQTAIVKAW</sequence>
<reference evidence="3" key="1">
    <citation type="submission" date="2016-12" db="EMBL/GenBank/DDBJ databases">
        <title>Comparative genomics of four Isosphaeraceae planctomycetes: a common pool of plasmids and glycoside hydrolase genes.</title>
        <authorList>
            <person name="Ivanova A."/>
        </authorList>
    </citation>
    <scope>NUCLEOTIDE SEQUENCE [LARGE SCALE GENOMIC DNA]</scope>
    <source>
        <strain evidence="3">PX4</strain>
    </source>
</reference>